<keyword evidence="3" id="KW-1185">Reference proteome</keyword>
<protein>
    <submittedName>
        <fullName evidence="2">Uncharacterized protein</fullName>
    </submittedName>
</protein>
<dbReference type="EMBL" id="CM016554">
    <property type="protein sequence ID" value="TKW26647.1"/>
    <property type="molecule type" value="Genomic_DNA"/>
</dbReference>
<evidence type="ECO:0000256" key="1">
    <source>
        <dbReference type="SAM" id="SignalP"/>
    </source>
</evidence>
<dbReference type="Gramene" id="TKW26647">
    <property type="protein sequence ID" value="TKW26647"/>
    <property type="gene ID" value="SEVIR_3G203850v2"/>
</dbReference>
<reference evidence="2" key="1">
    <citation type="submission" date="2019-03" db="EMBL/GenBank/DDBJ databases">
        <title>WGS assembly of Setaria viridis.</title>
        <authorList>
            <person name="Huang P."/>
            <person name="Jenkins J."/>
            <person name="Grimwood J."/>
            <person name="Barry K."/>
            <person name="Healey A."/>
            <person name="Mamidi S."/>
            <person name="Sreedasyam A."/>
            <person name="Shu S."/>
            <person name="Feldman M."/>
            <person name="Wu J."/>
            <person name="Yu Y."/>
            <person name="Chen C."/>
            <person name="Johnson J."/>
            <person name="Rokhsar D."/>
            <person name="Baxter I."/>
            <person name="Schmutz J."/>
            <person name="Brutnell T."/>
            <person name="Kellogg E."/>
        </authorList>
    </citation>
    <scope>NUCLEOTIDE SEQUENCE [LARGE SCALE GENOMIC DNA]</scope>
</reference>
<name>A0A4U6VQ06_SETVI</name>
<proteinExistence type="predicted"/>
<accession>A0A4U6VQ06</accession>
<sequence length="53" mass="6384">MFLMYVRISVFLVYSMLENSGHCVSCVLFNYGYSLCFYSRYPYNIWLVEEVPH</sequence>
<evidence type="ECO:0000313" key="2">
    <source>
        <dbReference type="EMBL" id="TKW26647.1"/>
    </source>
</evidence>
<keyword evidence="1" id="KW-0732">Signal</keyword>
<organism evidence="2 3">
    <name type="scientific">Setaria viridis</name>
    <name type="common">Green bristlegrass</name>
    <name type="synonym">Setaria italica subsp. viridis</name>
    <dbReference type="NCBI Taxonomy" id="4556"/>
    <lineage>
        <taxon>Eukaryota</taxon>
        <taxon>Viridiplantae</taxon>
        <taxon>Streptophyta</taxon>
        <taxon>Embryophyta</taxon>
        <taxon>Tracheophyta</taxon>
        <taxon>Spermatophyta</taxon>
        <taxon>Magnoliopsida</taxon>
        <taxon>Liliopsida</taxon>
        <taxon>Poales</taxon>
        <taxon>Poaceae</taxon>
        <taxon>PACMAD clade</taxon>
        <taxon>Panicoideae</taxon>
        <taxon>Panicodae</taxon>
        <taxon>Paniceae</taxon>
        <taxon>Cenchrinae</taxon>
        <taxon>Setaria</taxon>
    </lineage>
</organism>
<gene>
    <name evidence="2" type="ORF">SEVIR_3G203850v2</name>
</gene>
<evidence type="ECO:0000313" key="3">
    <source>
        <dbReference type="Proteomes" id="UP000298652"/>
    </source>
</evidence>
<feature type="signal peptide" evidence="1">
    <location>
        <begin position="1"/>
        <end position="23"/>
    </location>
</feature>
<dbReference type="AlphaFoldDB" id="A0A4U6VQ06"/>
<feature type="chain" id="PRO_5020494108" evidence="1">
    <location>
        <begin position="24"/>
        <end position="53"/>
    </location>
</feature>
<dbReference type="Proteomes" id="UP000298652">
    <property type="component" value="Chromosome 3"/>
</dbReference>